<feature type="transmembrane region" description="Helical" evidence="1">
    <location>
        <begin position="77"/>
        <end position="100"/>
    </location>
</feature>
<accession>A0A7R8XD60</accession>
<keyword evidence="1" id="KW-0812">Transmembrane</keyword>
<dbReference type="EMBL" id="LR900435">
    <property type="protein sequence ID" value="CAD7245669.1"/>
    <property type="molecule type" value="Genomic_DNA"/>
</dbReference>
<organism evidence="2">
    <name type="scientific">Darwinula stevensoni</name>
    <dbReference type="NCBI Taxonomy" id="69355"/>
    <lineage>
        <taxon>Eukaryota</taxon>
        <taxon>Metazoa</taxon>
        <taxon>Ecdysozoa</taxon>
        <taxon>Arthropoda</taxon>
        <taxon>Crustacea</taxon>
        <taxon>Oligostraca</taxon>
        <taxon>Ostracoda</taxon>
        <taxon>Podocopa</taxon>
        <taxon>Podocopida</taxon>
        <taxon>Darwinulocopina</taxon>
        <taxon>Darwinuloidea</taxon>
        <taxon>Darwinulidae</taxon>
        <taxon>Darwinula</taxon>
    </lineage>
</organism>
<proteinExistence type="predicted"/>
<dbReference type="OrthoDB" id="199717at2759"/>
<name>A0A7R8XD60_9CRUS</name>
<sequence>MRKSKRRMADSDEKRADRLKKLRELHRRRNEARQLNHQEVIEEDKRNKLPTNWEAKKRRAEWELDEDRKKQEAVEKFLFLLIIVLLIISLLVVFLLTHILQLPFKVS</sequence>
<protein>
    <submittedName>
        <fullName evidence="2">Uncharacterized protein</fullName>
    </submittedName>
</protein>
<dbReference type="Proteomes" id="UP000677054">
    <property type="component" value="Unassembled WGS sequence"/>
</dbReference>
<evidence type="ECO:0000313" key="2">
    <source>
        <dbReference type="EMBL" id="CAD7245669.1"/>
    </source>
</evidence>
<evidence type="ECO:0000313" key="3">
    <source>
        <dbReference type="Proteomes" id="UP000677054"/>
    </source>
</evidence>
<dbReference type="AlphaFoldDB" id="A0A7R8XD60"/>
<dbReference type="EMBL" id="CAJPEV010000918">
    <property type="protein sequence ID" value="CAG0889504.1"/>
    <property type="molecule type" value="Genomic_DNA"/>
</dbReference>
<keyword evidence="3" id="KW-1185">Reference proteome</keyword>
<reference evidence="2" key="1">
    <citation type="submission" date="2020-11" db="EMBL/GenBank/DDBJ databases">
        <authorList>
            <person name="Tran Van P."/>
        </authorList>
    </citation>
    <scope>NUCLEOTIDE SEQUENCE</scope>
</reference>
<keyword evidence="1" id="KW-0472">Membrane</keyword>
<gene>
    <name evidence="2" type="ORF">DSTB1V02_LOCUS5537</name>
</gene>
<keyword evidence="1" id="KW-1133">Transmembrane helix</keyword>
<evidence type="ECO:0000256" key="1">
    <source>
        <dbReference type="SAM" id="Phobius"/>
    </source>
</evidence>